<feature type="domain" description="VPS9" evidence="2">
    <location>
        <begin position="250"/>
        <end position="405"/>
    </location>
</feature>
<dbReference type="PANTHER" id="PTHR23101">
    <property type="entry name" value="RAB GDP/GTP EXCHANGE FACTOR"/>
    <property type="match status" value="1"/>
</dbReference>
<feature type="region of interest" description="Disordered" evidence="1">
    <location>
        <begin position="405"/>
        <end position="475"/>
    </location>
</feature>
<comment type="caution">
    <text evidence="3">The sequence shown here is derived from an EMBL/GenBank/DDBJ whole genome shotgun (WGS) entry which is preliminary data.</text>
</comment>
<feature type="region of interest" description="Disordered" evidence="1">
    <location>
        <begin position="156"/>
        <end position="201"/>
    </location>
</feature>
<dbReference type="PANTHER" id="PTHR23101:SF97">
    <property type="entry name" value="DOMAIN PROTEIN, PUTATIVE (AFU_ORTHOLOGUE AFUA_2G10890)-RELATED"/>
    <property type="match status" value="1"/>
</dbReference>
<proteinExistence type="predicted"/>
<dbReference type="PROSITE" id="PS51205">
    <property type="entry name" value="VPS9"/>
    <property type="match status" value="1"/>
</dbReference>
<feature type="region of interest" description="Disordered" evidence="1">
    <location>
        <begin position="1"/>
        <end position="48"/>
    </location>
</feature>
<dbReference type="InterPro" id="IPR003123">
    <property type="entry name" value="VPS9"/>
</dbReference>
<accession>A0ABR1PDC6</accession>
<feature type="region of interest" description="Disordered" evidence="1">
    <location>
        <begin position="520"/>
        <end position="622"/>
    </location>
</feature>
<feature type="compositionally biased region" description="Low complexity" evidence="1">
    <location>
        <begin position="161"/>
        <end position="178"/>
    </location>
</feature>
<evidence type="ECO:0000259" key="2">
    <source>
        <dbReference type="PROSITE" id="PS51205"/>
    </source>
</evidence>
<feature type="compositionally biased region" description="Polar residues" evidence="1">
    <location>
        <begin position="70"/>
        <end position="81"/>
    </location>
</feature>
<organism evidence="3 4">
    <name type="scientific">Diaporthe eres</name>
    <name type="common">Phomopsis oblonga</name>
    <dbReference type="NCBI Taxonomy" id="83184"/>
    <lineage>
        <taxon>Eukaryota</taxon>
        <taxon>Fungi</taxon>
        <taxon>Dikarya</taxon>
        <taxon>Ascomycota</taxon>
        <taxon>Pezizomycotina</taxon>
        <taxon>Sordariomycetes</taxon>
        <taxon>Sordariomycetidae</taxon>
        <taxon>Diaporthales</taxon>
        <taxon>Diaporthaceae</taxon>
        <taxon>Diaporthe</taxon>
        <taxon>Diaporthe eres species complex</taxon>
    </lineage>
</organism>
<dbReference type="InterPro" id="IPR045046">
    <property type="entry name" value="Vps9-like"/>
</dbReference>
<keyword evidence="4" id="KW-1185">Reference proteome</keyword>
<feature type="compositionally biased region" description="Basic and acidic residues" evidence="1">
    <location>
        <begin position="460"/>
        <end position="471"/>
    </location>
</feature>
<dbReference type="Proteomes" id="UP001430848">
    <property type="component" value="Unassembled WGS sequence"/>
</dbReference>
<name>A0ABR1PDC6_DIAER</name>
<sequence length="740" mass="80073">MFSSFTVTLAGKVMPSPSPRPNPLRTAKSFTRAENDDPLSVARPKRASTIQNGVLPKITTTGISSQIVEEPESATTDAFENSQHDDEPTEQPRTSVDLDDLPIELISLTDNFIESLSTKSRPTPPTIDDISQLFQDFYQQAARHIDTHISALLTRHTRGVSPAPSTSSRASTTSLLRAKAAAIGSKDRKAGNSKPEQPEQQLITAEELAQRKKARKALEQQRGTLEEAVERRLCEGIYAKIYRHRTTQDEAADDVLRSKTAALAVVGIGLTDLGVQLTEPSEPPEAQAEKAEEVRKWLDGARKELIAMNDSRYPLGKLNHLKLAHKSIVDTLSNFHPSSSADEIMPMLIYTLITLPPENMNVTSDLRFIERFRWEPKLVGEAAYCLTNLEAAIGFLETVDLSTLRSDEAPSGPVRPSSRPGTPRADTFPPAYSPGLSAASTAAEQADESAAKTTASQASKLRDQQRNRRFSDLVNTPAQALGAAGDAMRNTADAGLKTIGNSLGDSYKFFIGRLREPAGAGEEVAAPKTLEDARKLIGTPPPEDDTSTTSSLMNPDDTENKRPHLRDDRMLNLISGRKPSSVRDHSADSSRSAGSSTKRLSAVFGDDKEKQTPTSATPTAASANPALMDSMRNFGNSLNPMAKLAGGIGSFRAFARTPSQPVTPQVPPKAGAADGGDLATAFPDLAATLPPKETPKINPPNKRFMEMQNPADLRIGEVLELLRDYRRLAGALNDMGAFKE</sequence>
<feature type="compositionally biased region" description="Basic and acidic residues" evidence="1">
    <location>
        <begin position="558"/>
        <end position="570"/>
    </location>
</feature>
<dbReference type="Pfam" id="PF02204">
    <property type="entry name" value="VPS9"/>
    <property type="match status" value="1"/>
</dbReference>
<dbReference type="SMART" id="SM00167">
    <property type="entry name" value="VPS9"/>
    <property type="match status" value="1"/>
</dbReference>
<feature type="compositionally biased region" description="Low complexity" evidence="1">
    <location>
        <begin position="410"/>
        <end position="424"/>
    </location>
</feature>
<dbReference type="Gene3D" id="1.20.1050.80">
    <property type="entry name" value="VPS9 domain"/>
    <property type="match status" value="1"/>
</dbReference>
<dbReference type="InterPro" id="IPR037191">
    <property type="entry name" value="VPS9_dom_sf"/>
</dbReference>
<evidence type="ECO:0000313" key="3">
    <source>
        <dbReference type="EMBL" id="KAK7733792.1"/>
    </source>
</evidence>
<protein>
    <recommendedName>
        <fullName evidence="2">VPS9 domain-containing protein</fullName>
    </recommendedName>
</protein>
<dbReference type="SUPFAM" id="SSF109993">
    <property type="entry name" value="VPS9 domain"/>
    <property type="match status" value="1"/>
</dbReference>
<feature type="region of interest" description="Disordered" evidence="1">
    <location>
        <begin position="70"/>
        <end position="96"/>
    </location>
</feature>
<dbReference type="EMBL" id="JAKNSF020000017">
    <property type="protein sequence ID" value="KAK7733792.1"/>
    <property type="molecule type" value="Genomic_DNA"/>
</dbReference>
<gene>
    <name evidence="3" type="ORF">SLS63_004578</name>
</gene>
<feature type="compositionally biased region" description="Low complexity" evidence="1">
    <location>
        <begin position="612"/>
        <end position="622"/>
    </location>
</feature>
<reference evidence="3 4" key="1">
    <citation type="submission" date="2024-02" db="EMBL/GenBank/DDBJ databases">
        <title>De novo assembly and annotation of 12 fungi associated with fruit tree decline syndrome in Ontario, Canada.</title>
        <authorList>
            <person name="Sulman M."/>
            <person name="Ellouze W."/>
            <person name="Ilyukhin E."/>
        </authorList>
    </citation>
    <scope>NUCLEOTIDE SEQUENCE [LARGE SCALE GENOMIC DNA]</scope>
    <source>
        <strain evidence="3 4">M169</strain>
    </source>
</reference>
<evidence type="ECO:0000313" key="4">
    <source>
        <dbReference type="Proteomes" id="UP001430848"/>
    </source>
</evidence>
<evidence type="ECO:0000256" key="1">
    <source>
        <dbReference type="SAM" id="MobiDB-lite"/>
    </source>
</evidence>